<keyword evidence="2" id="KW-1185">Reference proteome</keyword>
<evidence type="ECO:0000313" key="2">
    <source>
        <dbReference type="Proteomes" id="UP000749293"/>
    </source>
</evidence>
<accession>A0A9P5D6R8</accession>
<reference evidence="1" key="1">
    <citation type="submission" date="2020-03" db="EMBL/GenBank/DDBJ databases">
        <title>Site-based positive gene gene selection in Geosmithia morbida across the United States reveals a broad range of putative effectors and factors for local host and environmental adapation.</title>
        <authorList>
            <person name="Onufrak A."/>
            <person name="Murdoch R.W."/>
            <person name="Gazis R."/>
            <person name="Huff M."/>
            <person name="Staton M."/>
            <person name="Klingeman W."/>
            <person name="Hadziabdic D."/>
        </authorList>
    </citation>
    <scope>NUCLEOTIDE SEQUENCE</scope>
    <source>
        <strain evidence="1">1262</strain>
    </source>
</reference>
<dbReference type="RefSeq" id="XP_035323697.1">
    <property type="nucleotide sequence ID" value="XM_035465860.1"/>
</dbReference>
<proteinExistence type="predicted"/>
<organism evidence="1 2">
    <name type="scientific">Geosmithia morbida</name>
    <dbReference type="NCBI Taxonomy" id="1094350"/>
    <lineage>
        <taxon>Eukaryota</taxon>
        <taxon>Fungi</taxon>
        <taxon>Dikarya</taxon>
        <taxon>Ascomycota</taxon>
        <taxon>Pezizomycotina</taxon>
        <taxon>Sordariomycetes</taxon>
        <taxon>Hypocreomycetidae</taxon>
        <taxon>Hypocreales</taxon>
        <taxon>Bionectriaceae</taxon>
        <taxon>Geosmithia</taxon>
    </lineage>
</organism>
<dbReference type="AlphaFoldDB" id="A0A9P5D6R8"/>
<comment type="caution">
    <text evidence="1">The sequence shown here is derived from an EMBL/GenBank/DDBJ whole genome shotgun (WGS) entry which is preliminary data.</text>
</comment>
<name>A0A9P5D6R8_9HYPO</name>
<sequence>MRCGHEAVVSAAPFLALPDSRDTLSRDDFWVLTIRTLHQENLLGKEVTVMYWIDVYV</sequence>
<evidence type="ECO:0000313" key="1">
    <source>
        <dbReference type="EMBL" id="KAF4125045.1"/>
    </source>
</evidence>
<protein>
    <submittedName>
        <fullName evidence="1">Uncharacterized protein</fullName>
    </submittedName>
</protein>
<dbReference type="GeneID" id="55970112"/>
<dbReference type="Proteomes" id="UP000749293">
    <property type="component" value="Unassembled WGS sequence"/>
</dbReference>
<gene>
    <name evidence="1" type="ORF">GMORB2_3884</name>
</gene>
<dbReference type="EMBL" id="JAANYQ010000003">
    <property type="protein sequence ID" value="KAF4125045.1"/>
    <property type="molecule type" value="Genomic_DNA"/>
</dbReference>